<evidence type="ECO:0000259" key="3">
    <source>
        <dbReference type="Pfam" id="PF13472"/>
    </source>
</evidence>
<evidence type="ECO:0000256" key="1">
    <source>
        <dbReference type="PIRSR" id="PIRSR637460-1"/>
    </source>
</evidence>
<feature type="active site" evidence="1">
    <location>
        <position position="301"/>
    </location>
</feature>
<dbReference type="Gene3D" id="3.40.50.1110">
    <property type="entry name" value="SGNH hydrolase"/>
    <property type="match status" value="1"/>
</dbReference>
<proteinExistence type="predicted"/>
<feature type="disulfide bond" evidence="2">
    <location>
        <begin position="88"/>
        <end position="112"/>
    </location>
</feature>
<dbReference type="InterPro" id="IPR036514">
    <property type="entry name" value="SGNH_hydro_sf"/>
</dbReference>
<dbReference type="InterPro" id="IPR037460">
    <property type="entry name" value="SEST-like"/>
</dbReference>
<reference evidence="4 5" key="1">
    <citation type="submission" date="2015-03" db="EMBL/GenBank/DDBJ databases">
        <authorList>
            <person name="Murphy D."/>
        </authorList>
    </citation>
    <scope>NUCLEOTIDE SEQUENCE [LARGE SCALE GENOMIC DNA]</scope>
    <source>
        <strain evidence="4 5">PAP088</strain>
    </source>
</reference>
<feature type="active site" description="Nucleophile" evidence="1">
    <location>
        <position position="70"/>
    </location>
</feature>
<gene>
    <name evidence="4" type="primary">lip2_3</name>
    <name evidence="4" type="ORF">ERS075579_02553</name>
</gene>
<name>A0A0U0ZLV9_9MYCO</name>
<dbReference type="AlphaFoldDB" id="A0A0U0ZLV9"/>
<evidence type="ECO:0000313" key="4">
    <source>
        <dbReference type="EMBL" id="CPV53869.1"/>
    </source>
</evidence>
<keyword evidence="2" id="KW-1015">Disulfide bond</keyword>
<dbReference type="PANTHER" id="PTHR37981:SF1">
    <property type="entry name" value="SGNH HYDROLASE-TYPE ESTERASE DOMAIN-CONTAINING PROTEIN"/>
    <property type="match status" value="1"/>
</dbReference>
<feature type="disulfide bond" evidence="2">
    <location>
        <begin position="228"/>
        <end position="277"/>
    </location>
</feature>
<organism evidence="4 5">
    <name type="scientific">Mycobacteroides abscessus</name>
    <dbReference type="NCBI Taxonomy" id="36809"/>
    <lineage>
        <taxon>Bacteria</taxon>
        <taxon>Bacillati</taxon>
        <taxon>Actinomycetota</taxon>
        <taxon>Actinomycetes</taxon>
        <taxon>Mycobacteriales</taxon>
        <taxon>Mycobacteriaceae</taxon>
        <taxon>Mycobacteroides</taxon>
    </lineage>
</organism>
<dbReference type="EMBL" id="CSWP01000004">
    <property type="protein sequence ID" value="CPV53869.1"/>
    <property type="molecule type" value="Genomic_DNA"/>
</dbReference>
<keyword evidence="4" id="KW-0378">Hydrolase</keyword>
<evidence type="ECO:0000313" key="5">
    <source>
        <dbReference type="Proteomes" id="UP000045782"/>
    </source>
</evidence>
<dbReference type="InterPro" id="IPR013830">
    <property type="entry name" value="SGNH_hydro"/>
</dbReference>
<evidence type="ECO:0000256" key="2">
    <source>
        <dbReference type="PIRSR" id="PIRSR637460-2"/>
    </source>
</evidence>
<dbReference type="Pfam" id="PF13472">
    <property type="entry name" value="Lipase_GDSL_2"/>
    <property type="match status" value="1"/>
</dbReference>
<protein>
    <submittedName>
        <fullName evidence="4">Lipase 2</fullName>
        <ecNumber evidence="4">3.1.1.3</ecNumber>
    </submittedName>
</protein>
<dbReference type="EC" id="3.1.1.3" evidence="4"/>
<dbReference type="SUPFAM" id="SSF52266">
    <property type="entry name" value="SGNH hydrolase"/>
    <property type="match status" value="1"/>
</dbReference>
<dbReference type="GO" id="GO:0019433">
    <property type="term" value="P:triglyceride catabolic process"/>
    <property type="evidence" value="ECO:0007669"/>
    <property type="project" value="TreeGrafter"/>
</dbReference>
<dbReference type="Proteomes" id="UP000045782">
    <property type="component" value="Unassembled WGS sequence"/>
</dbReference>
<feature type="disulfide bond" evidence="2">
    <location>
        <begin position="162"/>
        <end position="178"/>
    </location>
</feature>
<accession>A0A0U0ZLV9</accession>
<feature type="domain" description="SGNH hydrolase-type esterase" evidence="3">
    <location>
        <begin position="66"/>
        <end position="304"/>
    </location>
</feature>
<dbReference type="CDD" id="cd01823">
    <property type="entry name" value="SEST_like"/>
    <property type="match status" value="1"/>
</dbReference>
<dbReference type="GO" id="GO:0004806">
    <property type="term" value="F:triacylglycerol lipase activity"/>
    <property type="evidence" value="ECO:0007669"/>
    <property type="project" value="UniProtKB-EC"/>
</dbReference>
<dbReference type="PANTHER" id="PTHR37981">
    <property type="entry name" value="LIPASE 2"/>
    <property type="match status" value="1"/>
</dbReference>
<sequence>MSPPPEEAESPSNTVAQRSRLARGALLSLKVLGALVVAVLMVVGTATALIAYQGKRAPAGNHEYVALGSSFGAGPGVPDRDPTSPILCIRSDNNYPHQLARLRHLGLTDVTCSGATAQNVLHGGQHFQPPQLDAVVDSTKLVTITAGGNDIYYLPNLVAWACAKDPGAVSFSWRLSVCTIRPDDEVDTAATQVGASLQQIGREAHRRAPHATVVFVDYMTVLPDAGYCPDKLPITSAQFDRARFLAKTLAAKTKEAAQATGSLFVSASDLTRGHDICSADPWVYGYTFPATPLNYGPMAFHPTLRAMTVIAAGINKALTRR</sequence>
<dbReference type="RefSeq" id="WP_016892848.1">
    <property type="nucleotide sequence ID" value="NZ_CSVC01000001.1"/>
</dbReference>